<dbReference type="Gene3D" id="3.90.930.12">
    <property type="entry name" value="Ribosomal protein L6, alpha-beta domain"/>
    <property type="match status" value="1"/>
</dbReference>
<dbReference type="GO" id="GO:0003735">
    <property type="term" value="F:structural constituent of ribosome"/>
    <property type="evidence" value="ECO:0007669"/>
    <property type="project" value="InterPro"/>
</dbReference>
<dbReference type="GO" id="GO:0006412">
    <property type="term" value="P:translation"/>
    <property type="evidence" value="ECO:0007669"/>
    <property type="project" value="InterPro"/>
</dbReference>
<sequence length="75" mass="8227">MKCTEIIPFLEQVRKVDMLDGVTIPRSEKVKDEIILDGNDIELVYRSAALINQVLAEAGSAKAVAFDEIDLSACC</sequence>
<dbReference type="EMBL" id="LT934114">
    <property type="protein sequence ID" value="VAH52971.1"/>
    <property type="molecule type" value="Genomic_DNA"/>
</dbReference>
<evidence type="ECO:0000313" key="1">
    <source>
        <dbReference type="EMBL" id="VAH52971.1"/>
    </source>
</evidence>
<protein>
    <submittedName>
        <fullName evidence="1">Uncharacterized protein</fullName>
    </submittedName>
</protein>
<dbReference type="SUPFAM" id="SSF56053">
    <property type="entry name" value="Ribosomal protein L6"/>
    <property type="match status" value="1"/>
</dbReference>
<reference evidence="1 2" key="1">
    <citation type="submission" date="2017-09" db="EMBL/GenBank/DDBJ databases">
        <authorList>
            <consortium name="International Durum Wheat Genome Sequencing Consortium (IDWGSC)"/>
            <person name="Milanesi L."/>
        </authorList>
    </citation>
    <scope>NUCLEOTIDE SEQUENCE [LARGE SCALE GENOMIC DNA]</scope>
    <source>
        <strain evidence="2">cv. Svevo</strain>
    </source>
</reference>
<evidence type="ECO:0000313" key="2">
    <source>
        <dbReference type="Proteomes" id="UP000324705"/>
    </source>
</evidence>
<keyword evidence="2" id="KW-1185">Reference proteome</keyword>
<accession>A0A9R1Q1E5</accession>
<gene>
    <name evidence="1" type="ORF">TRITD_2Bv1G235580</name>
</gene>
<dbReference type="AlphaFoldDB" id="A0A9R1Q1E5"/>
<organism evidence="1 2">
    <name type="scientific">Triticum turgidum subsp. durum</name>
    <name type="common">Durum wheat</name>
    <name type="synonym">Triticum durum</name>
    <dbReference type="NCBI Taxonomy" id="4567"/>
    <lineage>
        <taxon>Eukaryota</taxon>
        <taxon>Viridiplantae</taxon>
        <taxon>Streptophyta</taxon>
        <taxon>Embryophyta</taxon>
        <taxon>Tracheophyta</taxon>
        <taxon>Spermatophyta</taxon>
        <taxon>Magnoliopsida</taxon>
        <taxon>Liliopsida</taxon>
        <taxon>Poales</taxon>
        <taxon>Poaceae</taxon>
        <taxon>BOP clade</taxon>
        <taxon>Pooideae</taxon>
        <taxon>Triticodae</taxon>
        <taxon>Triticeae</taxon>
        <taxon>Triticinae</taxon>
        <taxon>Triticum</taxon>
    </lineage>
</organism>
<dbReference type="InterPro" id="IPR036789">
    <property type="entry name" value="Ribosomal_uL6-like_a/b-dom_sf"/>
</dbReference>
<name>A0A9R1Q1E5_TRITD</name>
<dbReference type="GO" id="GO:0019843">
    <property type="term" value="F:rRNA binding"/>
    <property type="evidence" value="ECO:0007669"/>
    <property type="project" value="InterPro"/>
</dbReference>
<proteinExistence type="predicted"/>
<dbReference type="GO" id="GO:0005840">
    <property type="term" value="C:ribosome"/>
    <property type="evidence" value="ECO:0007669"/>
    <property type="project" value="InterPro"/>
</dbReference>
<dbReference type="Gramene" id="TRITD2Bv1G235580.1">
    <property type="protein sequence ID" value="TRITD2Bv1G235580.1"/>
    <property type="gene ID" value="TRITD2Bv1G235580"/>
</dbReference>
<dbReference type="Proteomes" id="UP000324705">
    <property type="component" value="Chromosome 2B"/>
</dbReference>